<proteinExistence type="predicted"/>
<name>A0ABZ0QK77_9VIBR</name>
<evidence type="ECO:0000313" key="2">
    <source>
        <dbReference type="Proteomes" id="UP001304071"/>
    </source>
</evidence>
<protein>
    <submittedName>
        <fullName evidence="1">Uncharacterized protein</fullName>
    </submittedName>
</protein>
<dbReference type="RefSeq" id="WP_261896608.1">
    <property type="nucleotide sequence ID" value="NZ_AP024896.1"/>
</dbReference>
<reference evidence="1 2" key="1">
    <citation type="submission" date="2023-11" db="EMBL/GenBank/DDBJ databases">
        <title>Plant-associative lifestyle of Vibrio porteresiae and its evolutionary dynamics.</title>
        <authorList>
            <person name="Rameshkumar N."/>
            <person name="Kirti K."/>
        </authorList>
    </citation>
    <scope>NUCLEOTIDE SEQUENCE [LARGE SCALE GENOMIC DNA]</scope>
    <source>
        <strain evidence="1 2">MSSRF30</strain>
    </source>
</reference>
<gene>
    <name evidence="1" type="ORF">R8Z52_16865</name>
</gene>
<dbReference type="Proteomes" id="UP001304071">
    <property type="component" value="Chromosome 2"/>
</dbReference>
<organism evidence="1 2">
    <name type="scientific">Vibrio porteresiae DSM 19223</name>
    <dbReference type="NCBI Taxonomy" id="1123496"/>
    <lineage>
        <taxon>Bacteria</taxon>
        <taxon>Pseudomonadati</taxon>
        <taxon>Pseudomonadota</taxon>
        <taxon>Gammaproteobacteria</taxon>
        <taxon>Vibrionales</taxon>
        <taxon>Vibrionaceae</taxon>
        <taxon>Vibrio</taxon>
    </lineage>
</organism>
<keyword evidence="2" id="KW-1185">Reference proteome</keyword>
<sequence length="408" mass="45477">MDRYHMAVLVAKALSKYDAATAADKASIDRLLIEYSEDLKAIGVRRKQATTSSTNTITAQSSQPAAEMQTTAATNLQVDNKDAQSKQHPIQVGTVPFTEHDKLKLDHLPNFGAIIKSYYDNVDRGTGKHSHLYQDVRMSLYGDINDQWGYHFEFLYRPNEGPLNGAYNDFRSTLDTAPGMSSNGAALIGQNVFDTGTTAVLGYQWIGVRNDNWVYNNGLKGISLFNQLGKVNVAAQYGVLDLVYNHGFSYHNDALVFSAFGDIGNTYVGGVSWHINDKTNNYMYHINELQIKQPIVDDWLLNLTGAKSNDDTQDKLYSIKISKGFMDSKEKGSYHIYTDYHYVGTNATLGPDGDRGISNAVGLKGVRFGLDYAVFKGVQMRTSYMPWDKQISDNSHASVFNWAVYVEI</sequence>
<accession>A0ABZ0QK77</accession>
<evidence type="ECO:0000313" key="1">
    <source>
        <dbReference type="EMBL" id="WPC76200.1"/>
    </source>
</evidence>
<dbReference type="EMBL" id="CP138204">
    <property type="protein sequence ID" value="WPC76200.1"/>
    <property type="molecule type" value="Genomic_DNA"/>
</dbReference>